<keyword evidence="2" id="KW-1185">Reference proteome</keyword>
<dbReference type="EMBL" id="JAPQKH010000005">
    <property type="protein sequence ID" value="KAJ5097096.1"/>
    <property type="molecule type" value="Genomic_DNA"/>
</dbReference>
<dbReference type="AlphaFoldDB" id="A0A9W9K935"/>
<comment type="caution">
    <text evidence="1">The sequence shown here is derived from an EMBL/GenBank/DDBJ whole genome shotgun (WGS) entry which is preliminary data.</text>
</comment>
<organism evidence="1 2">
    <name type="scientific">Penicillium angulare</name>
    <dbReference type="NCBI Taxonomy" id="116970"/>
    <lineage>
        <taxon>Eukaryota</taxon>
        <taxon>Fungi</taxon>
        <taxon>Dikarya</taxon>
        <taxon>Ascomycota</taxon>
        <taxon>Pezizomycotina</taxon>
        <taxon>Eurotiomycetes</taxon>
        <taxon>Eurotiomycetidae</taxon>
        <taxon>Eurotiales</taxon>
        <taxon>Aspergillaceae</taxon>
        <taxon>Penicillium</taxon>
    </lineage>
</organism>
<protein>
    <submittedName>
        <fullName evidence="1">Uncharacterized protein</fullName>
    </submittedName>
</protein>
<evidence type="ECO:0000313" key="2">
    <source>
        <dbReference type="Proteomes" id="UP001149165"/>
    </source>
</evidence>
<sequence length="181" mass="21116">MNAELRTSAISDFQMIRDDFLSRLEKYSKGELENKTFYDIQTELRRLRNTLSMWSLIPEGDETGTLTCFKARCNRLEDATEKITNNFADFHRNVTEHGLKMFEMLTIQLGRLTLKDSTGTDEKAGEWSIKAEMEQRKWESRNPADDTDDEDMLRMIWCIMQFKMVCPCKQCMGRFIPGNGA</sequence>
<accession>A0A9W9K935</accession>
<name>A0A9W9K935_9EURO</name>
<dbReference type="Proteomes" id="UP001149165">
    <property type="component" value="Unassembled WGS sequence"/>
</dbReference>
<evidence type="ECO:0000313" key="1">
    <source>
        <dbReference type="EMBL" id="KAJ5097096.1"/>
    </source>
</evidence>
<reference evidence="1" key="2">
    <citation type="journal article" date="2023" name="IMA Fungus">
        <title>Comparative genomic study of the Penicillium genus elucidates a diverse pangenome and 15 lateral gene transfer events.</title>
        <authorList>
            <person name="Petersen C."/>
            <person name="Sorensen T."/>
            <person name="Nielsen M.R."/>
            <person name="Sondergaard T.E."/>
            <person name="Sorensen J.L."/>
            <person name="Fitzpatrick D.A."/>
            <person name="Frisvad J.C."/>
            <person name="Nielsen K.L."/>
        </authorList>
    </citation>
    <scope>NUCLEOTIDE SEQUENCE</scope>
    <source>
        <strain evidence="1">IBT 30069</strain>
    </source>
</reference>
<proteinExistence type="predicted"/>
<gene>
    <name evidence="1" type="ORF">N7456_007817</name>
</gene>
<dbReference type="OrthoDB" id="4354973at2759"/>
<reference evidence="1" key="1">
    <citation type="submission" date="2022-11" db="EMBL/GenBank/DDBJ databases">
        <authorList>
            <person name="Petersen C."/>
        </authorList>
    </citation>
    <scope>NUCLEOTIDE SEQUENCE</scope>
    <source>
        <strain evidence="1">IBT 30069</strain>
    </source>
</reference>